<sequence length="115" mass="12769">MRAWFLATPLSEPLAADGHAVVELLRSDRPRSEKAAQAHAFIYGVGEHALAYHLREPLERLGVGRVTRQALGVALDLALRGLRTPLRRVLDGMDEEQLRGVADEIEVRLYPDPHG</sequence>
<gene>
    <name evidence="1" type="ORF">RM540_16110</name>
</gene>
<evidence type="ECO:0000313" key="1">
    <source>
        <dbReference type="EMBL" id="MDT0633279.1"/>
    </source>
</evidence>
<comment type="caution">
    <text evidence="1">The sequence shown here is derived from an EMBL/GenBank/DDBJ whole genome shotgun (WGS) entry which is preliminary data.</text>
</comment>
<protein>
    <submittedName>
        <fullName evidence="1">Uncharacterized protein</fullName>
    </submittedName>
</protein>
<reference evidence="1 2" key="1">
    <citation type="submission" date="2023-09" db="EMBL/GenBank/DDBJ databases">
        <authorList>
            <person name="Rey-Velasco X."/>
        </authorList>
    </citation>
    <scope>NUCLEOTIDE SEQUENCE [LARGE SCALE GENOMIC DNA]</scope>
    <source>
        <strain evidence="1 2">F394</strain>
    </source>
</reference>
<name>A0ABU3BVG1_9BACT</name>
<dbReference type="Proteomes" id="UP001267426">
    <property type="component" value="Unassembled WGS sequence"/>
</dbReference>
<accession>A0ABU3BVG1</accession>
<keyword evidence="2" id="KW-1185">Reference proteome</keyword>
<evidence type="ECO:0000313" key="2">
    <source>
        <dbReference type="Proteomes" id="UP001267426"/>
    </source>
</evidence>
<dbReference type="EMBL" id="JAVRHT010000074">
    <property type="protein sequence ID" value="MDT0633279.1"/>
    <property type="molecule type" value="Genomic_DNA"/>
</dbReference>
<organism evidence="1 2">
    <name type="scientific">Rubrivirga litoralis</name>
    <dbReference type="NCBI Taxonomy" id="3075598"/>
    <lineage>
        <taxon>Bacteria</taxon>
        <taxon>Pseudomonadati</taxon>
        <taxon>Rhodothermota</taxon>
        <taxon>Rhodothermia</taxon>
        <taxon>Rhodothermales</taxon>
        <taxon>Rubricoccaceae</taxon>
        <taxon>Rubrivirga</taxon>
    </lineage>
</organism>
<dbReference type="RefSeq" id="WP_311666018.1">
    <property type="nucleotide sequence ID" value="NZ_JAVRHT010000074.1"/>
</dbReference>
<proteinExistence type="predicted"/>